<gene>
    <name evidence="2" type="ORF">G6F51_010429</name>
</gene>
<dbReference type="Proteomes" id="UP000717996">
    <property type="component" value="Unassembled WGS sequence"/>
</dbReference>
<sequence length="233" mass="25992">MSDSLDMSTASLISNKENTEPNSLPSPPKESQTFLPNQLDKMDIQPSPVLEPLPVDTRPPSSWAFIKGHTKYCAKSALNFIFKDNNLPLLINMIYHFTAARALIARPWKTTNRYIYIASPVDTTSRSLRYQIEQTTAVAVDTFRALGVMHFALGLLSALALKERRASSERSALTVLTMASIGHAWAYMSAYWQKTGSQYTLDAIREVGTSNILVMLMSVVALSKTIKRTNKFI</sequence>
<feature type="region of interest" description="Disordered" evidence="1">
    <location>
        <begin position="1"/>
        <end position="35"/>
    </location>
</feature>
<evidence type="ECO:0000256" key="1">
    <source>
        <dbReference type="SAM" id="MobiDB-lite"/>
    </source>
</evidence>
<accession>A0A9P6Y279</accession>
<name>A0A9P6Y279_RHIOR</name>
<organism evidence="2 3">
    <name type="scientific">Rhizopus oryzae</name>
    <name type="common">Mucormycosis agent</name>
    <name type="synonym">Rhizopus arrhizus var. delemar</name>
    <dbReference type="NCBI Taxonomy" id="64495"/>
    <lineage>
        <taxon>Eukaryota</taxon>
        <taxon>Fungi</taxon>
        <taxon>Fungi incertae sedis</taxon>
        <taxon>Mucoromycota</taxon>
        <taxon>Mucoromycotina</taxon>
        <taxon>Mucoromycetes</taxon>
        <taxon>Mucorales</taxon>
        <taxon>Mucorineae</taxon>
        <taxon>Rhizopodaceae</taxon>
        <taxon>Rhizopus</taxon>
    </lineage>
</organism>
<evidence type="ECO:0000313" key="3">
    <source>
        <dbReference type="Proteomes" id="UP000717996"/>
    </source>
</evidence>
<reference evidence="2" key="1">
    <citation type="journal article" date="2020" name="Microb. Genom.">
        <title>Genetic diversity of clinical and environmental Mucorales isolates obtained from an investigation of mucormycosis cases among solid organ transplant recipients.</title>
        <authorList>
            <person name="Nguyen M.H."/>
            <person name="Kaul D."/>
            <person name="Muto C."/>
            <person name="Cheng S.J."/>
            <person name="Richter R.A."/>
            <person name="Bruno V.M."/>
            <person name="Liu G."/>
            <person name="Beyhan S."/>
            <person name="Sundermann A.J."/>
            <person name="Mounaud S."/>
            <person name="Pasculle A.W."/>
            <person name="Nierman W.C."/>
            <person name="Driscoll E."/>
            <person name="Cumbie R."/>
            <person name="Clancy C.J."/>
            <person name="Dupont C.L."/>
        </authorList>
    </citation>
    <scope>NUCLEOTIDE SEQUENCE</scope>
    <source>
        <strain evidence="2">GL16</strain>
    </source>
</reference>
<dbReference type="OrthoDB" id="2277186at2759"/>
<protein>
    <submittedName>
        <fullName evidence="2">Uncharacterized protein</fullName>
    </submittedName>
</protein>
<dbReference type="AlphaFoldDB" id="A0A9P6Y279"/>
<proteinExistence type="predicted"/>
<dbReference type="EMBL" id="JAANIT010002154">
    <property type="protein sequence ID" value="KAG1537338.1"/>
    <property type="molecule type" value="Genomic_DNA"/>
</dbReference>
<evidence type="ECO:0000313" key="2">
    <source>
        <dbReference type="EMBL" id="KAG1537338.1"/>
    </source>
</evidence>
<comment type="caution">
    <text evidence="2">The sequence shown here is derived from an EMBL/GenBank/DDBJ whole genome shotgun (WGS) entry which is preliminary data.</text>
</comment>